<sequence>MDTETRKIPRQLKNNSLGEDLELQPPGNSDTETESASETGSWPEASDVEREWVSEPENADSLSESDSDTSDESDDDLDDDDLAGRDEFSEENIRQNFQFETTGDKIKLLSLDELRRYEEGLGPEDQNYKHAHLIVEEHLAGNERTECHVRLEIGSAYKQIRDYGAANRKLLDIYTRRQKREQEIFEKFEEKIERSERRRMKEKKEAEKEIALLELLLLNKKAKLERISQENYERVVAKSTAEASPLETDAEREARLAQFINNSENKNDAASDIEDEEESDPESGTEVEVNDPDLKVQDCGKAKREDDDLEEDEYEDGLPLKEGPVQDQMMPEPGHDEEEKPPEKEEQNQISDAVPESFDMNSNKEEPPIPSQLKAEFSGFNQHEHDLIRSMTRQLCEERSRAGKKNDTPGTSDPVIIISDSSDEDAPILISDTDEP</sequence>
<feature type="coiled-coil region" evidence="1">
    <location>
        <begin position="178"/>
        <end position="230"/>
    </location>
</feature>
<dbReference type="EMBL" id="OU015569">
    <property type="protein sequence ID" value="CAG5098352.1"/>
    <property type="molecule type" value="Genomic_DNA"/>
</dbReference>
<evidence type="ECO:0000313" key="3">
    <source>
        <dbReference type="EMBL" id="CAG5098352.1"/>
    </source>
</evidence>
<accession>A0ABN7SDC3</accession>
<dbReference type="Proteomes" id="UP001158576">
    <property type="component" value="Chromosome XSR"/>
</dbReference>
<name>A0ABN7SDC3_OIKDI</name>
<feature type="compositionally biased region" description="Polar residues" evidence="2">
    <location>
        <begin position="26"/>
        <end position="40"/>
    </location>
</feature>
<proteinExistence type="predicted"/>
<feature type="compositionally biased region" description="Basic and acidic residues" evidence="2">
    <location>
        <begin position="395"/>
        <end position="407"/>
    </location>
</feature>
<evidence type="ECO:0000313" key="4">
    <source>
        <dbReference type="Proteomes" id="UP001158576"/>
    </source>
</evidence>
<keyword evidence="1" id="KW-0175">Coiled coil</keyword>
<feature type="region of interest" description="Disordered" evidence="2">
    <location>
        <begin position="394"/>
        <end position="436"/>
    </location>
</feature>
<gene>
    <name evidence="3" type="ORF">OKIOD_LOCUS7149</name>
</gene>
<reference evidence="3 4" key="1">
    <citation type="submission" date="2021-04" db="EMBL/GenBank/DDBJ databases">
        <authorList>
            <person name="Bliznina A."/>
        </authorList>
    </citation>
    <scope>NUCLEOTIDE SEQUENCE [LARGE SCALE GENOMIC DNA]</scope>
</reference>
<evidence type="ECO:0000256" key="2">
    <source>
        <dbReference type="SAM" id="MobiDB-lite"/>
    </source>
</evidence>
<feature type="compositionally biased region" description="Basic and acidic residues" evidence="2">
    <location>
        <begin position="292"/>
        <end position="306"/>
    </location>
</feature>
<evidence type="ECO:0000256" key="1">
    <source>
        <dbReference type="SAM" id="Coils"/>
    </source>
</evidence>
<feature type="region of interest" description="Disordered" evidence="2">
    <location>
        <begin position="1"/>
        <end position="94"/>
    </location>
</feature>
<feature type="compositionally biased region" description="Basic and acidic residues" evidence="2">
    <location>
        <begin position="333"/>
        <end position="347"/>
    </location>
</feature>
<feature type="compositionally biased region" description="Acidic residues" evidence="2">
    <location>
        <begin position="271"/>
        <end position="291"/>
    </location>
</feature>
<protein>
    <submittedName>
        <fullName evidence="3">Oidioi.mRNA.OKI2018_I69.XSR.g15591.t1.cds</fullName>
    </submittedName>
</protein>
<feature type="region of interest" description="Disordered" evidence="2">
    <location>
        <begin position="259"/>
        <end position="371"/>
    </location>
</feature>
<feature type="compositionally biased region" description="Basic and acidic residues" evidence="2">
    <location>
        <begin position="82"/>
        <end position="93"/>
    </location>
</feature>
<feature type="compositionally biased region" description="Acidic residues" evidence="2">
    <location>
        <begin position="307"/>
        <end position="316"/>
    </location>
</feature>
<organism evidence="3 4">
    <name type="scientific">Oikopleura dioica</name>
    <name type="common">Tunicate</name>
    <dbReference type="NCBI Taxonomy" id="34765"/>
    <lineage>
        <taxon>Eukaryota</taxon>
        <taxon>Metazoa</taxon>
        <taxon>Chordata</taxon>
        <taxon>Tunicata</taxon>
        <taxon>Appendicularia</taxon>
        <taxon>Copelata</taxon>
        <taxon>Oikopleuridae</taxon>
        <taxon>Oikopleura</taxon>
    </lineage>
</organism>
<keyword evidence="4" id="KW-1185">Reference proteome</keyword>
<feature type="compositionally biased region" description="Acidic residues" evidence="2">
    <location>
        <begin position="63"/>
        <end position="81"/>
    </location>
</feature>
<feature type="compositionally biased region" description="Acidic residues" evidence="2">
    <location>
        <begin position="421"/>
        <end position="436"/>
    </location>
</feature>